<feature type="compositionally biased region" description="Polar residues" evidence="3">
    <location>
        <begin position="220"/>
        <end position="230"/>
    </location>
</feature>
<dbReference type="PANTHER" id="PTHR10188:SF8">
    <property type="entry name" value="THREONINE ASPARTASE 1"/>
    <property type="match status" value="1"/>
</dbReference>
<dbReference type="PANTHER" id="PTHR10188">
    <property type="entry name" value="L-ASPARAGINASE"/>
    <property type="match status" value="1"/>
</dbReference>
<evidence type="ECO:0008006" key="6">
    <source>
        <dbReference type="Google" id="ProtNLM"/>
    </source>
</evidence>
<proteinExistence type="predicted"/>
<keyword evidence="5" id="KW-1185">Reference proteome</keyword>
<dbReference type="AlphaFoldDB" id="A0AAD4D4D9"/>
<dbReference type="Proteomes" id="UP001194580">
    <property type="component" value="Unassembled WGS sequence"/>
</dbReference>
<feature type="compositionally biased region" description="Polar residues" evidence="3">
    <location>
        <begin position="184"/>
        <end position="201"/>
    </location>
</feature>
<dbReference type="SUPFAM" id="SSF56235">
    <property type="entry name" value="N-terminal nucleophile aminohydrolases (Ntn hydrolases)"/>
    <property type="match status" value="1"/>
</dbReference>
<comment type="caution">
    <text evidence="4">The sequence shown here is derived from an EMBL/GenBank/DDBJ whole genome shotgun (WGS) entry which is preliminary data.</text>
</comment>
<dbReference type="CDD" id="cd04514">
    <property type="entry name" value="Taspase1_like"/>
    <property type="match status" value="1"/>
</dbReference>
<evidence type="ECO:0000256" key="2">
    <source>
        <dbReference type="PIRSR" id="PIRSR600246-3"/>
    </source>
</evidence>
<feature type="active site" description="Nucleophile" evidence="1">
    <location>
        <position position="250"/>
    </location>
</feature>
<sequence length="405" mass="42352">MPTTTTAGGVDAAEVVEYMIRILEDDPVTNAGTGSNLNLDGQVECDASIMNGTSLGFGSVGAVSDFKNPISVAAKILQESDQGPLSLGRIPPIMLVGPGVAQWVDTMVDCVALPLHTGLERVVRQPSTDALMKARERLSGRDASSGDKDEAGGGSSIGGSLVTMEALRRYMRFENMLKKAATANATNPLTSPITLDNQQDTMDNERSRKRSRTEPPAGSTAGSNSKQGQHVQEEEEETLEMDDEDRLQDTVGAICIDAQGRVAAGVSSGGIAMKFPGRVSEAALFGAGCWAQDATEDVDGFACSLTGAGEQITKTLLARTCMETCLSLDDLLDAATQVLDKFMTSPLLRGFKEKHAGWIGVRVDRESLEGGNGSGNGGGGGGGARAEMVFAHTTQTMVSVCGSPQ</sequence>
<evidence type="ECO:0000256" key="1">
    <source>
        <dbReference type="PIRSR" id="PIRSR600246-1"/>
    </source>
</evidence>
<gene>
    <name evidence="4" type="ORF">BGZ95_003282</name>
</gene>
<feature type="region of interest" description="Disordered" evidence="3">
    <location>
        <begin position="184"/>
        <end position="243"/>
    </location>
</feature>
<dbReference type="Pfam" id="PF01112">
    <property type="entry name" value="Asparaginase_2"/>
    <property type="match status" value="2"/>
</dbReference>
<feature type="compositionally biased region" description="Basic and acidic residues" evidence="3">
    <location>
        <begin position="135"/>
        <end position="151"/>
    </location>
</feature>
<protein>
    <recommendedName>
        <fullName evidence="6">N-terminal nucleophile aminohydrolase</fullName>
    </recommendedName>
</protein>
<evidence type="ECO:0000256" key="3">
    <source>
        <dbReference type="SAM" id="MobiDB-lite"/>
    </source>
</evidence>
<organism evidence="4 5">
    <name type="scientific">Linnemannia exigua</name>
    <dbReference type="NCBI Taxonomy" id="604196"/>
    <lineage>
        <taxon>Eukaryota</taxon>
        <taxon>Fungi</taxon>
        <taxon>Fungi incertae sedis</taxon>
        <taxon>Mucoromycota</taxon>
        <taxon>Mortierellomycotina</taxon>
        <taxon>Mortierellomycetes</taxon>
        <taxon>Mortierellales</taxon>
        <taxon>Mortierellaceae</taxon>
        <taxon>Linnemannia</taxon>
    </lineage>
</organism>
<dbReference type="Gene3D" id="3.60.20.30">
    <property type="entry name" value="(Glycosyl)asparaginase"/>
    <property type="match status" value="1"/>
</dbReference>
<name>A0AAD4D4D9_9FUNG</name>
<feature type="site" description="Cleavage; by autolysis" evidence="2">
    <location>
        <begin position="249"/>
        <end position="250"/>
    </location>
</feature>
<dbReference type="EMBL" id="JAAAIL010001740">
    <property type="protein sequence ID" value="KAG0265590.1"/>
    <property type="molecule type" value="Genomic_DNA"/>
</dbReference>
<dbReference type="InterPro" id="IPR000246">
    <property type="entry name" value="Peptidase_T2"/>
</dbReference>
<reference evidence="4" key="1">
    <citation type="journal article" date="2020" name="Fungal Divers.">
        <title>Resolving the Mortierellaceae phylogeny through synthesis of multi-gene phylogenetics and phylogenomics.</title>
        <authorList>
            <person name="Vandepol N."/>
            <person name="Liber J."/>
            <person name="Desiro A."/>
            <person name="Na H."/>
            <person name="Kennedy M."/>
            <person name="Barry K."/>
            <person name="Grigoriev I.V."/>
            <person name="Miller A.N."/>
            <person name="O'Donnell K."/>
            <person name="Stajich J.E."/>
            <person name="Bonito G."/>
        </authorList>
    </citation>
    <scope>NUCLEOTIDE SEQUENCE</scope>
    <source>
        <strain evidence="4">NRRL 28262</strain>
    </source>
</reference>
<dbReference type="GO" id="GO:0051604">
    <property type="term" value="P:protein maturation"/>
    <property type="evidence" value="ECO:0007669"/>
    <property type="project" value="TreeGrafter"/>
</dbReference>
<dbReference type="GO" id="GO:0004298">
    <property type="term" value="F:threonine-type endopeptidase activity"/>
    <property type="evidence" value="ECO:0007669"/>
    <property type="project" value="InterPro"/>
</dbReference>
<evidence type="ECO:0000313" key="4">
    <source>
        <dbReference type="EMBL" id="KAG0265590.1"/>
    </source>
</evidence>
<evidence type="ECO:0000313" key="5">
    <source>
        <dbReference type="Proteomes" id="UP001194580"/>
    </source>
</evidence>
<accession>A0AAD4D4D9</accession>
<feature type="region of interest" description="Disordered" evidence="3">
    <location>
        <begin position="135"/>
        <end position="159"/>
    </location>
</feature>
<dbReference type="InterPro" id="IPR037464">
    <property type="entry name" value="Taspase1"/>
</dbReference>
<dbReference type="GO" id="GO:0005737">
    <property type="term" value="C:cytoplasm"/>
    <property type="evidence" value="ECO:0007669"/>
    <property type="project" value="TreeGrafter"/>
</dbReference>
<dbReference type="InterPro" id="IPR029055">
    <property type="entry name" value="Ntn_hydrolases_N"/>
</dbReference>
<feature type="compositionally biased region" description="Acidic residues" evidence="3">
    <location>
        <begin position="233"/>
        <end position="243"/>
    </location>
</feature>